<evidence type="ECO:0000313" key="2">
    <source>
        <dbReference type="EMBL" id="KAF7494654.1"/>
    </source>
</evidence>
<feature type="compositionally biased region" description="Polar residues" evidence="1">
    <location>
        <begin position="257"/>
        <end position="273"/>
    </location>
</feature>
<gene>
    <name evidence="2" type="ORF">SSS_3024</name>
</gene>
<feature type="compositionally biased region" description="Polar residues" evidence="1">
    <location>
        <begin position="523"/>
        <end position="537"/>
    </location>
</feature>
<proteinExistence type="predicted"/>
<evidence type="ECO:0000256" key="1">
    <source>
        <dbReference type="SAM" id="MobiDB-lite"/>
    </source>
</evidence>
<feature type="compositionally biased region" description="Basic residues" evidence="1">
    <location>
        <begin position="494"/>
        <end position="509"/>
    </location>
</feature>
<feature type="compositionally biased region" description="Basic and acidic residues" evidence="1">
    <location>
        <begin position="113"/>
        <end position="131"/>
    </location>
</feature>
<dbReference type="EnsemblMetazoa" id="SSS_3024s_mrna">
    <property type="protein sequence ID" value="KAF7494654.1"/>
    <property type="gene ID" value="SSS_3024"/>
</dbReference>
<organism evidence="2">
    <name type="scientific">Sarcoptes scabiei</name>
    <name type="common">Itch mite</name>
    <name type="synonym">Acarus scabiei</name>
    <dbReference type="NCBI Taxonomy" id="52283"/>
    <lineage>
        <taxon>Eukaryota</taxon>
        <taxon>Metazoa</taxon>
        <taxon>Ecdysozoa</taxon>
        <taxon>Arthropoda</taxon>
        <taxon>Chelicerata</taxon>
        <taxon>Arachnida</taxon>
        <taxon>Acari</taxon>
        <taxon>Acariformes</taxon>
        <taxon>Sarcoptiformes</taxon>
        <taxon>Astigmata</taxon>
        <taxon>Psoroptidia</taxon>
        <taxon>Sarcoptoidea</taxon>
        <taxon>Sarcoptidae</taxon>
        <taxon>Sarcoptinae</taxon>
        <taxon>Sarcoptes</taxon>
    </lineage>
</organism>
<feature type="region of interest" description="Disordered" evidence="1">
    <location>
        <begin position="226"/>
        <end position="288"/>
    </location>
</feature>
<sequence length="640" mass="72150">MLQSAMKFSLPIILLVIAHQQSQYKVLAKSNLTASSSTTVSNNDQSPSSSSSSATIIDKLIAGDHHHPKSSSKHVAERRKAVTIGLNRWIRPLTIQVPDVLTNLLPSSSNIIKVHDDSPNNKTKTQHDESRYGTTQVPILGYDPMQLLSNFDTSSFAKSIIGDDPRLQPFLSDSIASASNSSLNGQSIANMPSMMIPLSDSPYALSPMLYSQTLLPKAQHYMNYGMGKNPLQHQDQSSLLHSSKSFGNHANHKSRPFNGQSGDGITSNSQMSEHNYGGHPPNKPKQTVGQAIPTNYLLKNTKMFDQQDQFSDQFAYGNHQASTSDDEAKDKMSYYKKLLSSFDDFDKDRSTSSFNELIAKEPIDFNHFNQNGQNGLNFDMNSFNNDEQSYGTKFDQHRSKSSLDYYHQLNFDKESFNDQNFGKGGSDGNDGNDSLQMMMQKPETTRDHGRPTAPFSKYFGSHNPQSQNSGHHSNQNNHHADQQQHHQTQQHQSSNHHHNDHHHHLHHNHHPEQQPHHLHQQSYNHQTFSSDEIQNDPNGLGGIDEEKFMTAASMINPTAIHVLNSSVHKNQYERNRLNENSDQINDMRGFSSSPQISSQPSFLPFVNFEALPSVHFKTNHPRPVASRFKEFFKNMINQKF</sequence>
<feature type="region of interest" description="Disordered" evidence="1">
    <location>
        <begin position="376"/>
        <end position="396"/>
    </location>
</feature>
<feature type="region of interest" description="Disordered" evidence="1">
    <location>
        <begin position="112"/>
        <end position="131"/>
    </location>
</feature>
<evidence type="ECO:0000313" key="4">
    <source>
        <dbReference type="Proteomes" id="UP000070412"/>
    </source>
</evidence>
<feature type="region of interest" description="Disordered" evidence="1">
    <location>
        <begin position="416"/>
        <end position="542"/>
    </location>
</feature>
<feature type="compositionally biased region" description="Low complexity" evidence="1">
    <location>
        <begin position="461"/>
        <end position="477"/>
    </location>
</feature>
<dbReference type="EMBL" id="WVUK01000052">
    <property type="protein sequence ID" value="KAF7494654.1"/>
    <property type="molecule type" value="Genomic_DNA"/>
</dbReference>
<reference evidence="3" key="3">
    <citation type="submission" date="2022-06" db="UniProtKB">
        <authorList>
            <consortium name="EnsemblMetazoa"/>
        </authorList>
    </citation>
    <scope>IDENTIFICATION</scope>
</reference>
<reference evidence="2" key="2">
    <citation type="submission" date="2020-01" db="EMBL/GenBank/DDBJ databases">
        <authorList>
            <person name="Korhonen P.K.K."/>
            <person name="Guangxu M.G."/>
            <person name="Wang T.W."/>
            <person name="Stroehlein A.J.S."/>
            <person name="Young N.D."/>
            <person name="Ang C.-S.A."/>
            <person name="Fernando D.W.F."/>
            <person name="Lu H.L."/>
            <person name="Taylor S.T."/>
            <person name="Ehtesham M.E.M."/>
            <person name="Najaraj S.H.N."/>
            <person name="Harsha G.H.G."/>
            <person name="Madugundu A.M."/>
            <person name="Renuse S.R."/>
            <person name="Holt D.H."/>
            <person name="Pandey A.P."/>
            <person name="Papenfuss A.P."/>
            <person name="Gasser R.B.G."/>
            <person name="Fischer K.F."/>
        </authorList>
    </citation>
    <scope>NUCLEOTIDE SEQUENCE</scope>
    <source>
        <strain evidence="2">SSS_KF_BRIS2020</strain>
    </source>
</reference>
<evidence type="ECO:0000313" key="3">
    <source>
        <dbReference type="EnsemblMetazoa" id="KAF7494654.1"/>
    </source>
</evidence>
<dbReference type="Proteomes" id="UP000070412">
    <property type="component" value="Unassembled WGS sequence"/>
</dbReference>
<dbReference type="OrthoDB" id="10652702at2759"/>
<keyword evidence="4" id="KW-1185">Reference proteome</keyword>
<feature type="compositionally biased region" description="Polar residues" evidence="1">
    <location>
        <begin position="376"/>
        <end position="391"/>
    </location>
</feature>
<protein>
    <submittedName>
        <fullName evidence="2 3">Uncharacterized protein</fullName>
    </submittedName>
</protein>
<dbReference type="AlphaFoldDB" id="A0A834VGU4"/>
<feature type="compositionally biased region" description="Low complexity" evidence="1">
    <location>
        <begin position="231"/>
        <end position="245"/>
    </location>
</feature>
<name>A0A834VGU4_SARSC</name>
<reference evidence="4" key="1">
    <citation type="journal article" date="2020" name="PLoS Negl. Trop. Dis.">
        <title>High-quality nuclear genome for Sarcoptes scabiei-A critical resource for a neglected parasite.</title>
        <authorList>
            <person name="Korhonen P.K."/>
            <person name="Gasser R.B."/>
            <person name="Ma G."/>
            <person name="Wang T."/>
            <person name="Stroehlein A.J."/>
            <person name="Young N.D."/>
            <person name="Ang C.S."/>
            <person name="Fernando D.D."/>
            <person name="Lu H.C."/>
            <person name="Taylor S."/>
            <person name="Reynolds S.L."/>
            <person name="Mofiz E."/>
            <person name="Najaraj S.H."/>
            <person name="Gowda H."/>
            <person name="Madugundu A."/>
            <person name="Renuse S."/>
            <person name="Holt D."/>
            <person name="Pandey A."/>
            <person name="Papenfuss A.T."/>
            <person name="Fischer K."/>
        </authorList>
    </citation>
    <scope>NUCLEOTIDE SEQUENCE [LARGE SCALE GENOMIC DNA]</scope>
</reference>
<accession>A0A834VGU4</accession>